<evidence type="ECO:0000313" key="1">
    <source>
        <dbReference type="EMBL" id="GAF69535.1"/>
    </source>
</evidence>
<dbReference type="EMBL" id="BARS01005189">
    <property type="protein sequence ID" value="GAF69535.1"/>
    <property type="molecule type" value="Genomic_DNA"/>
</dbReference>
<sequence length="275" mass="26433">MAFSDNTLLRVAMTSVGLVAGAACTDDARHAKGGPPCPADGTCVTNLASAGATTGAGGGGGGGAAAVDVSGVVAVLISSTFDQSQLYAGEATVVADQAGGGTVSAPWGGDAGALFTLHGVASNARWLLVDNSASASAIVATYSTLVLSASATVTAPVVDTGVLDTVAGALLPPVAIDPSAAQIILALTRSGAPLAGVRVSSPPSGAVVAYDQGAGAYSTDALATGAGGIILLLNVPASTAQASDVTLAVNDAQPKTFALPIRLRGHTATVAHFAL</sequence>
<protein>
    <submittedName>
        <fullName evidence="1">Uncharacterized protein</fullName>
    </submittedName>
</protein>
<comment type="caution">
    <text evidence="1">The sequence shown here is derived from an EMBL/GenBank/DDBJ whole genome shotgun (WGS) entry which is preliminary data.</text>
</comment>
<dbReference type="AlphaFoldDB" id="X0T0H4"/>
<proteinExistence type="predicted"/>
<organism evidence="1">
    <name type="scientific">marine sediment metagenome</name>
    <dbReference type="NCBI Taxonomy" id="412755"/>
    <lineage>
        <taxon>unclassified sequences</taxon>
        <taxon>metagenomes</taxon>
        <taxon>ecological metagenomes</taxon>
    </lineage>
</organism>
<reference evidence="1" key="1">
    <citation type="journal article" date="2014" name="Front. Microbiol.">
        <title>High frequency of phylogenetically diverse reductive dehalogenase-homologous genes in deep subseafloor sedimentary metagenomes.</title>
        <authorList>
            <person name="Kawai M."/>
            <person name="Futagami T."/>
            <person name="Toyoda A."/>
            <person name="Takaki Y."/>
            <person name="Nishi S."/>
            <person name="Hori S."/>
            <person name="Arai W."/>
            <person name="Tsubouchi T."/>
            <person name="Morono Y."/>
            <person name="Uchiyama I."/>
            <person name="Ito T."/>
            <person name="Fujiyama A."/>
            <person name="Inagaki F."/>
            <person name="Takami H."/>
        </authorList>
    </citation>
    <scope>NUCLEOTIDE SEQUENCE</scope>
    <source>
        <strain evidence="1">Expedition CK06-06</strain>
    </source>
</reference>
<accession>X0T0H4</accession>
<name>X0T0H4_9ZZZZ</name>
<gene>
    <name evidence="1" type="ORF">S01H1_10156</name>
</gene>